<organism evidence="2 3">
    <name type="scientific">Triparma columacea</name>
    <dbReference type="NCBI Taxonomy" id="722753"/>
    <lineage>
        <taxon>Eukaryota</taxon>
        <taxon>Sar</taxon>
        <taxon>Stramenopiles</taxon>
        <taxon>Ochrophyta</taxon>
        <taxon>Bolidophyceae</taxon>
        <taxon>Parmales</taxon>
        <taxon>Triparmaceae</taxon>
        <taxon>Triparma</taxon>
    </lineage>
</organism>
<feature type="compositionally biased region" description="Polar residues" evidence="1">
    <location>
        <begin position="78"/>
        <end position="89"/>
    </location>
</feature>
<dbReference type="AlphaFoldDB" id="A0A9W7GH40"/>
<reference evidence="3" key="1">
    <citation type="journal article" date="2023" name="Commun. Biol.">
        <title>Genome analysis of Parmales, the sister group of diatoms, reveals the evolutionary specialization of diatoms from phago-mixotrophs to photoautotrophs.</title>
        <authorList>
            <person name="Ban H."/>
            <person name="Sato S."/>
            <person name="Yoshikawa S."/>
            <person name="Yamada K."/>
            <person name="Nakamura Y."/>
            <person name="Ichinomiya M."/>
            <person name="Sato N."/>
            <person name="Blanc-Mathieu R."/>
            <person name="Endo H."/>
            <person name="Kuwata A."/>
            <person name="Ogata H."/>
        </authorList>
    </citation>
    <scope>NUCLEOTIDE SEQUENCE [LARGE SCALE GENOMIC DNA]</scope>
</reference>
<evidence type="ECO:0000313" key="2">
    <source>
        <dbReference type="EMBL" id="GMI44960.1"/>
    </source>
</evidence>
<gene>
    <name evidence="2" type="ORF">TrCOL_g8730</name>
</gene>
<dbReference type="OrthoDB" id="10473794at2759"/>
<name>A0A9W7GH40_9STRA</name>
<feature type="region of interest" description="Disordered" evidence="1">
    <location>
        <begin position="77"/>
        <end position="113"/>
    </location>
</feature>
<accession>A0A9W7GH40</accession>
<comment type="caution">
    <text evidence="2">The sequence shown here is derived from an EMBL/GenBank/DDBJ whole genome shotgun (WGS) entry which is preliminary data.</text>
</comment>
<proteinExistence type="predicted"/>
<dbReference type="EMBL" id="BRYA01000233">
    <property type="protein sequence ID" value="GMI44960.1"/>
    <property type="molecule type" value="Genomic_DNA"/>
</dbReference>
<dbReference type="Proteomes" id="UP001165065">
    <property type="component" value="Unassembled WGS sequence"/>
</dbReference>
<keyword evidence="3" id="KW-1185">Reference proteome</keyword>
<evidence type="ECO:0000256" key="1">
    <source>
        <dbReference type="SAM" id="MobiDB-lite"/>
    </source>
</evidence>
<feature type="compositionally biased region" description="Low complexity" evidence="1">
    <location>
        <begin position="92"/>
        <end position="113"/>
    </location>
</feature>
<evidence type="ECO:0000313" key="3">
    <source>
        <dbReference type="Proteomes" id="UP001165065"/>
    </source>
</evidence>
<sequence>MPPVSCSGVTYFKLSPQPSYVCMGFKSSLPSSSFPPRPPSTFKSLCLGYSVYREDEKGMEGGVCGVGMQFIVGRKSLEGQQPSTPSAPNVPSPLTATTSKSSPSSASSPKPTSFNLNLSTLSSTAKRHSNFAQKILTEVRDTVQDNYRQRCQEFGGKVVSRIPKTANEVWKFASGSGKM</sequence>
<protein>
    <submittedName>
        <fullName evidence="2">Uncharacterized protein</fullName>
    </submittedName>
</protein>